<evidence type="ECO:0000259" key="1">
    <source>
        <dbReference type="Pfam" id="PF09820"/>
    </source>
</evidence>
<comment type="caution">
    <text evidence="2">The sequence shown here is derived from an EMBL/GenBank/DDBJ whole genome shotgun (WGS) entry which is preliminary data.</text>
</comment>
<organism evidence="2 3">
    <name type="scientific">Thioalkalicoccus limnaeus</name>
    <dbReference type="NCBI Taxonomy" id="120681"/>
    <lineage>
        <taxon>Bacteria</taxon>
        <taxon>Pseudomonadati</taxon>
        <taxon>Pseudomonadota</taxon>
        <taxon>Gammaproteobacteria</taxon>
        <taxon>Chromatiales</taxon>
        <taxon>Chromatiaceae</taxon>
        <taxon>Thioalkalicoccus</taxon>
    </lineage>
</organism>
<feature type="non-terminal residue" evidence="2">
    <location>
        <position position="39"/>
    </location>
</feature>
<evidence type="ECO:0000313" key="3">
    <source>
        <dbReference type="Proteomes" id="UP001564408"/>
    </source>
</evidence>
<dbReference type="EMBL" id="JBDKXB010000071">
    <property type="protein sequence ID" value="MEY6434290.1"/>
    <property type="molecule type" value="Genomic_DNA"/>
</dbReference>
<feature type="domain" description="AAA-ATPase-like" evidence="1">
    <location>
        <begin position="7"/>
        <end position="39"/>
    </location>
</feature>
<dbReference type="RefSeq" id="WP_369668669.1">
    <property type="nucleotide sequence ID" value="NZ_JBDKXB010000071.1"/>
</dbReference>
<protein>
    <submittedName>
        <fullName evidence="2">AAA family ATPase</fullName>
    </submittedName>
</protein>
<sequence>MTRKRLPIGIQTFREIREDDYYYVDKTAFAEQLIGSGKY</sequence>
<accession>A0ABV4BP72</accession>
<reference evidence="2 3" key="1">
    <citation type="submission" date="2024-05" db="EMBL/GenBank/DDBJ databases">
        <title>Genome Sequence and Characterization of the New Strain Purple Sulfur Bacterium of Genus Thioalkalicoccus.</title>
        <authorList>
            <person name="Bryantseva I.A."/>
            <person name="Kyndt J.A."/>
            <person name="Imhoff J.F."/>
        </authorList>
    </citation>
    <scope>NUCLEOTIDE SEQUENCE [LARGE SCALE GENOMIC DNA]</scope>
    <source>
        <strain evidence="2 3">Um2</strain>
    </source>
</reference>
<dbReference type="Proteomes" id="UP001564408">
    <property type="component" value="Unassembled WGS sequence"/>
</dbReference>
<proteinExistence type="predicted"/>
<name>A0ABV4BP72_9GAMM</name>
<gene>
    <name evidence="2" type="ORF">ABC977_18020</name>
</gene>
<evidence type="ECO:0000313" key="2">
    <source>
        <dbReference type="EMBL" id="MEY6434290.1"/>
    </source>
</evidence>
<dbReference type="InterPro" id="IPR018631">
    <property type="entry name" value="AAA-ATPase-like_dom"/>
</dbReference>
<dbReference type="Pfam" id="PF09820">
    <property type="entry name" value="AAA-ATPase_like"/>
    <property type="match status" value="1"/>
</dbReference>
<keyword evidence="3" id="KW-1185">Reference proteome</keyword>